<protein>
    <recommendedName>
        <fullName evidence="4">Tetratricopeptide repeat protein</fullName>
    </recommendedName>
</protein>
<feature type="signal peptide" evidence="1">
    <location>
        <begin position="1"/>
        <end position="19"/>
    </location>
</feature>
<evidence type="ECO:0008006" key="4">
    <source>
        <dbReference type="Google" id="ProtNLM"/>
    </source>
</evidence>
<dbReference type="Proteomes" id="UP000438914">
    <property type="component" value="Unassembled WGS sequence"/>
</dbReference>
<feature type="chain" id="PRO_5029788769" description="Tetratricopeptide repeat protein" evidence="1">
    <location>
        <begin position="20"/>
        <end position="411"/>
    </location>
</feature>
<dbReference type="Gene3D" id="1.25.40.10">
    <property type="entry name" value="Tetratricopeptide repeat domain"/>
    <property type="match status" value="1"/>
</dbReference>
<organism evidence="2 3">
    <name type="scientific">Hallella mizrahii</name>
    <dbReference type="NCBI Taxonomy" id="2606637"/>
    <lineage>
        <taxon>Bacteria</taxon>
        <taxon>Pseudomonadati</taxon>
        <taxon>Bacteroidota</taxon>
        <taxon>Bacteroidia</taxon>
        <taxon>Bacteroidales</taxon>
        <taxon>Prevotellaceae</taxon>
        <taxon>Hallella</taxon>
    </lineage>
</organism>
<accession>A0A7K0KCY4</accession>
<dbReference type="AlphaFoldDB" id="A0A7K0KCY4"/>
<sequence>MKKMMIAAMLVLGASAAFAGDSDALKAITKEKDYAKAVELVKSSLGQLANSGEKAKAYEHLTRLALQKFDKENAIQAANMQAQITKQKVEPYDTLGFYQAAYDATQNALECFKYDAEPNEKGKVKPRFTGALTPLVANARMQLVTAGNYYAQLNDQDNVLKYWGSFLDSDNLPFFQSTKEQEKQFLGQVAYYTAQYANQAKKYDLAEKYADIATQDTSVAKQAQAFKLAIAQRNLKTKADSVAYVQKLAAMYEKEPDNEMIFGQLSNFYSLMGMTKEFDALVEGKIAKNPNDFTAWALKGQALMNRNSTASNPDWKGCVEAFKKAVSIDQTNPVVYTYLGFSMNAMASGINGNRAQQLALYKESMGYLDKAKELDPNREKANWAYPLYQCYYSVYGANDPKTKELEGMLKQ</sequence>
<evidence type="ECO:0000256" key="1">
    <source>
        <dbReference type="SAM" id="SignalP"/>
    </source>
</evidence>
<keyword evidence="3" id="KW-1185">Reference proteome</keyword>
<keyword evidence="1" id="KW-0732">Signal</keyword>
<dbReference type="EMBL" id="VUNG01000005">
    <property type="protein sequence ID" value="MST83739.1"/>
    <property type="molecule type" value="Genomic_DNA"/>
</dbReference>
<dbReference type="RefSeq" id="WP_154533324.1">
    <property type="nucleotide sequence ID" value="NZ_VUNG01000005.1"/>
</dbReference>
<comment type="caution">
    <text evidence="2">The sequence shown here is derived from an EMBL/GenBank/DDBJ whole genome shotgun (WGS) entry which is preliminary data.</text>
</comment>
<dbReference type="SUPFAM" id="SSF48439">
    <property type="entry name" value="Protein prenylyltransferase"/>
    <property type="match status" value="1"/>
</dbReference>
<evidence type="ECO:0000313" key="2">
    <source>
        <dbReference type="EMBL" id="MST83739.1"/>
    </source>
</evidence>
<evidence type="ECO:0000313" key="3">
    <source>
        <dbReference type="Proteomes" id="UP000438914"/>
    </source>
</evidence>
<name>A0A7K0KCY4_9BACT</name>
<reference evidence="2 3" key="1">
    <citation type="submission" date="2019-08" db="EMBL/GenBank/DDBJ databases">
        <title>In-depth cultivation of the pig gut microbiome towards novel bacterial diversity and tailored functional studies.</title>
        <authorList>
            <person name="Wylensek D."/>
            <person name="Hitch T.C.A."/>
            <person name="Clavel T."/>
        </authorList>
    </citation>
    <scope>NUCLEOTIDE SEQUENCE [LARGE SCALE GENOMIC DNA]</scope>
    <source>
        <strain evidence="2 3">LKV-178-WT-2A</strain>
    </source>
</reference>
<proteinExistence type="predicted"/>
<dbReference type="InterPro" id="IPR011990">
    <property type="entry name" value="TPR-like_helical_dom_sf"/>
</dbReference>
<gene>
    <name evidence="2" type="ORF">FYJ73_03450</name>
</gene>